<feature type="transmembrane region" description="Helical" evidence="1">
    <location>
        <begin position="107"/>
        <end position="124"/>
    </location>
</feature>
<accession>A0A7Y9FPA4</accession>
<evidence type="ECO:0000313" key="2">
    <source>
        <dbReference type="EMBL" id="NYD90939.1"/>
    </source>
</evidence>
<feature type="transmembrane region" description="Helical" evidence="1">
    <location>
        <begin position="44"/>
        <end position="63"/>
    </location>
</feature>
<keyword evidence="3" id="KW-1185">Reference proteome</keyword>
<sequence>MIHAAGLPGLAALATGLFLFAVALVALAVLRWRRRREAGSRRDALSLAGIAVQALGGGIAASGPVDATLDPLGTAALVQAAVTALLLATALGLVIRTMATRGRTRSPIAPALVVIALALALGHLPRLVVALPVFALGTWLRARAAERPRYGTTVVNR</sequence>
<feature type="transmembrane region" description="Helical" evidence="1">
    <location>
        <begin position="12"/>
        <end position="32"/>
    </location>
</feature>
<protein>
    <submittedName>
        <fullName evidence="2">Chromate transport protein ChrA</fullName>
    </submittedName>
</protein>
<feature type="transmembrane region" description="Helical" evidence="1">
    <location>
        <begin position="75"/>
        <end position="95"/>
    </location>
</feature>
<keyword evidence="1" id="KW-0812">Transmembrane</keyword>
<proteinExistence type="predicted"/>
<comment type="caution">
    <text evidence="2">The sequence shown here is derived from an EMBL/GenBank/DDBJ whole genome shotgun (WGS) entry which is preliminary data.</text>
</comment>
<organism evidence="2 3">
    <name type="scientific">Sphingomonas melonis</name>
    <dbReference type="NCBI Taxonomy" id="152682"/>
    <lineage>
        <taxon>Bacteria</taxon>
        <taxon>Pseudomonadati</taxon>
        <taxon>Pseudomonadota</taxon>
        <taxon>Alphaproteobacteria</taxon>
        <taxon>Sphingomonadales</taxon>
        <taxon>Sphingomonadaceae</taxon>
        <taxon>Sphingomonas</taxon>
    </lineage>
</organism>
<dbReference type="AlphaFoldDB" id="A0A7Y9FPA4"/>
<evidence type="ECO:0000256" key="1">
    <source>
        <dbReference type="SAM" id="Phobius"/>
    </source>
</evidence>
<reference evidence="2 3" key="1">
    <citation type="submission" date="2020-07" db="EMBL/GenBank/DDBJ databases">
        <authorList>
            <person name="Partida-Martinez L."/>
            <person name="Huntemann M."/>
            <person name="Clum A."/>
            <person name="Wang J."/>
            <person name="Palaniappan K."/>
            <person name="Ritter S."/>
            <person name="Chen I.-M."/>
            <person name="Stamatis D."/>
            <person name="Reddy T."/>
            <person name="O'Malley R."/>
            <person name="Daum C."/>
            <person name="Shapiro N."/>
            <person name="Ivanova N."/>
            <person name="Kyrpides N."/>
            <person name="Woyke T."/>
        </authorList>
    </citation>
    <scope>NUCLEOTIDE SEQUENCE [LARGE SCALE GENOMIC DNA]</scope>
    <source>
        <strain evidence="2 3">AS2.3</strain>
    </source>
</reference>
<evidence type="ECO:0000313" key="3">
    <source>
        <dbReference type="Proteomes" id="UP000517753"/>
    </source>
</evidence>
<gene>
    <name evidence="2" type="ORF">HD841_002736</name>
</gene>
<reference evidence="2 3" key="2">
    <citation type="submission" date="2020-08" db="EMBL/GenBank/DDBJ databases">
        <title>The Agave Microbiome: Exploring the role of microbial communities in plant adaptations to desert environments.</title>
        <authorList>
            <person name="Partida-Martinez L.P."/>
        </authorList>
    </citation>
    <scope>NUCLEOTIDE SEQUENCE [LARGE SCALE GENOMIC DNA]</scope>
    <source>
        <strain evidence="2 3">AS2.3</strain>
    </source>
</reference>
<dbReference type="Proteomes" id="UP000517753">
    <property type="component" value="Unassembled WGS sequence"/>
</dbReference>
<keyword evidence="1" id="KW-1133">Transmembrane helix</keyword>
<dbReference type="EMBL" id="JACCBY010000003">
    <property type="protein sequence ID" value="NYD90939.1"/>
    <property type="molecule type" value="Genomic_DNA"/>
</dbReference>
<dbReference type="RefSeq" id="WP_179509342.1">
    <property type="nucleotide sequence ID" value="NZ_JACCBY010000003.1"/>
</dbReference>
<name>A0A7Y9FPA4_9SPHN</name>
<keyword evidence="1" id="KW-0472">Membrane</keyword>